<dbReference type="SUPFAM" id="SSF142984">
    <property type="entry name" value="Nqo1 middle domain-like"/>
    <property type="match status" value="1"/>
</dbReference>
<evidence type="ECO:0000256" key="9">
    <source>
        <dbReference type="ARBA" id="ARBA00023004"/>
    </source>
</evidence>
<protein>
    <recommendedName>
        <fullName evidence="13">NADH-quinone oxidoreductase subunit F</fullName>
        <ecNumber evidence="13">7.1.1.-</ecNumber>
    </recommendedName>
</protein>
<dbReference type="Pfam" id="PF10531">
    <property type="entry name" value="SLBB"/>
    <property type="match status" value="1"/>
</dbReference>
<dbReference type="InterPro" id="IPR019575">
    <property type="entry name" value="Nuop51_4Fe4S-bd"/>
</dbReference>
<keyword evidence="8" id="KW-1278">Translocase</keyword>
<keyword evidence="10 13" id="KW-0411">Iron-sulfur</keyword>
<comment type="cofactor">
    <cofactor evidence="1 13">
        <name>FMN</name>
        <dbReference type="ChEBI" id="CHEBI:58210"/>
    </cofactor>
</comment>
<dbReference type="NCBIfam" id="TIGR01959">
    <property type="entry name" value="nuoF_fam"/>
    <property type="match status" value="1"/>
</dbReference>
<keyword evidence="7 13" id="KW-0479">Metal-binding</keyword>
<dbReference type="InterPro" id="IPR011537">
    <property type="entry name" value="NADH-UbQ_OxRdtase_suF"/>
</dbReference>
<evidence type="ECO:0000259" key="14">
    <source>
        <dbReference type="SMART" id="SM00928"/>
    </source>
</evidence>
<dbReference type="GO" id="GO:0016491">
    <property type="term" value="F:oxidoreductase activity"/>
    <property type="evidence" value="ECO:0007669"/>
    <property type="project" value="UniProtKB-KW"/>
</dbReference>
<evidence type="ECO:0000256" key="11">
    <source>
        <dbReference type="ARBA" id="ARBA00023027"/>
    </source>
</evidence>
<dbReference type="Pfam" id="PF01512">
    <property type="entry name" value="Complex1_51K"/>
    <property type="match status" value="1"/>
</dbReference>
<keyword evidence="15" id="KW-0560">Oxidoreductase</keyword>
<evidence type="ECO:0000256" key="1">
    <source>
        <dbReference type="ARBA" id="ARBA00001917"/>
    </source>
</evidence>
<dbReference type="SMART" id="SM00928">
    <property type="entry name" value="NADH_4Fe-4S"/>
    <property type="match status" value="1"/>
</dbReference>
<evidence type="ECO:0000256" key="13">
    <source>
        <dbReference type="RuleBase" id="RU364066"/>
    </source>
</evidence>
<gene>
    <name evidence="15" type="ORF">ASN18_0607</name>
</gene>
<keyword evidence="9 13" id="KW-0408">Iron</keyword>
<keyword evidence="16" id="KW-1185">Reference proteome</keyword>
<dbReference type="InterPro" id="IPR037207">
    <property type="entry name" value="Nuop51_4Fe4S-bd_sf"/>
</dbReference>
<evidence type="ECO:0000256" key="10">
    <source>
        <dbReference type="ARBA" id="ARBA00023014"/>
    </source>
</evidence>
<dbReference type="InterPro" id="IPR037225">
    <property type="entry name" value="Nuo51_FMN-bd_sf"/>
</dbReference>
<evidence type="ECO:0000256" key="5">
    <source>
        <dbReference type="ARBA" id="ARBA00022630"/>
    </source>
</evidence>
<keyword evidence="5 13" id="KW-0285">Flavoprotein</keyword>
<name>A0ABR5SI83_9BACT</name>
<comment type="caution">
    <text evidence="15">The sequence shown here is derived from an EMBL/GenBank/DDBJ whole genome shotgun (WGS) entry which is preliminary data.</text>
</comment>
<dbReference type="PANTHER" id="PTHR43578">
    <property type="entry name" value="NADH-QUINONE OXIDOREDUCTASE SUBUNIT F"/>
    <property type="match status" value="1"/>
</dbReference>
<dbReference type="EC" id="7.1.1.-" evidence="13"/>
<comment type="similarity">
    <text evidence="3 13">Belongs to the complex I 51 kDa subunit family.</text>
</comment>
<dbReference type="Gene3D" id="3.40.50.11540">
    <property type="entry name" value="NADH-ubiquinone oxidoreductase 51kDa subunit"/>
    <property type="match status" value="1"/>
</dbReference>
<dbReference type="PROSITE" id="PS00644">
    <property type="entry name" value="COMPLEX1_51K_1"/>
    <property type="match status" value="1"/>
</dbReference>
<comment type="catalytic activity">
    <reaction evidence="12 13">
        <text>a quinone + NADH + 5 H(+)(in) = a quinol + NAD(+) + 4 H(+)(out)</text>
        <dbReference type="Rhea" id="RHEA:57888"/>
        <dbReference type="ChEBI" id="CHEBI:15378"/>
        <dbReference type="ChEBI" id="CHEBI:24646"/>
        <dbReference type="ChEBI" id="CHEBI:57540"/>
        <dbReference type="ChEBI" id="CHEBI:57945"/>
        <dbReference type="ChEBI" id="CHEBI:132124"/>
    </reaction>
</comment>
<evidence type="ECO:0000256" key="3">
    <source>
        <dbReference type="ARBA" id="ARBA00007523"/>
    </source>
</evidence>
<evidence type="ECO:0000256" key="6">
    <source>
        <dbReference type="ARBA" id="ARBA00022643"/>
    </source>
</evidence>
<dbReference type="Gene3D" id="6.10.250.1450">
    <property type="match status" value="1"/>
</dbReference>
<dbReference type="NCBIfam" id="NF010120">
    <property type="entry name" value="PRK13596.1"/>
    <property type="match status" value="1"/>
</dbReference>
<evidence type="ECO:0000256" key="8">
    <source>
        <dbReference type="ARBA" id="ARBA00022967"/>
    </source>
</evidence>
<dbReference type="EMBL" id="LNQR01000023">
    <property type="protein sequence ID" value="KWT92054.1"/>
    <property type="molecule type" value="Genomic_DNA"/>
</dbReference>
<dbReference type="Proteomes" id="UP000060487">
    <property type="component" value="Unassembled WGS sequence"/>
</dbReference>
<organism evidence="15 16">
    <name type="scientific">Candidatus Magnetominusculus xianensis</name>
    <dbReference type="NCBI Taxonomy" id="1748249"/>
    <lineage>
        <taxon>Bacteria</taxon>
        <taxon>Pseudomonadati</taxon>
        <taxon>Nitrospirota</taxon>
        <taxon>Nitrospiria</taxon>
        <taxon>Nitrospirales</taxon>
        <taxon>Nitrospiraceae</taxon>
        <taxon>Candidatus Magnetominusculus</taxon>
    </lineage>
</organism>
<comment type="function">
    <text evidence="13">NDH-1 shuttles electrons from NADH, via FMN and iron-sulfur (Fe-S) centers, to quinones in the respiratory chain.</text>
</comment>
<dbReference type="RefSeq" id="WP_157072806.1">
    <property type="nucleotide sequence ID" value="NZ_LNQR01000023.1"/>
</dbReference>
<dbReference type="Pfam" id="PF10589">
    <property type="entry name" value="NADH_4Fe-4S"/>
    <property type="match status" value="1"/>
</dbReference>
<feature type="domain" description="NADH-ubiquinone oxidoreductase 51kDa subunit iron-sulphur binding" evidence="14">
    <location>
        <begin position="326"/>
        <end position="371"/>
    </location>
</feature>
<dbReference type="InterPro" id="IPR001949">
    <property type="entry name" value="NADH-UbQ_OxRdtase_51kDa_CS"/>
</dbReference>
<dbReference type="SUPFAM" id="SSF140490">
    <property type="entry name" value="Nqo1C-terminal domain-like"/>
    <property type="match status" value="1"/>
</dbReference>
<dbReference type="InterPro" id="IPR011538">
    <property type="entry name" value="Nuo51_FMN-bd"/>
</dbReference>
<reference evidence="15 16" key="1">
    <citation type="submission" date="2015-11" db="EMBL/GenBank/DDBJ databases">
        <authorList>
            <person name="Lin W."/>
        </authorList>
    </citation>
    <scope>NUCLEOTIDE SEQUENCE [LARGE SCALE GENOMIC DNA]</scope>
    <source>
        <strain evidence="15 16">HCH-1</strain>
    </source>
</reference>
<keyword evidence="4 13" id="KW-0004">4Fe-4S</keyword>
<evidence type="ECO:0000256" key="12">
    <source>
        <dbReference type="ARBA" id="ARBA00047712"/>
    </source>
</evidence>
<sequence>MKNIILKNIENPNSHRIEEYIKAGGYFALEHAVNEMTPRDIIDDIKKSGLRGRGGAGFSTGMKWQFASLDPKFPKYIVCNADEGEPGTFKDRVILEKNPHQLIEGMVITAYALQSVRGYIYLRAEYPHVEKILNDAIQEAYAKGFLGNDIMSRHFRFNLSVHRGAGAYICGEETALINSLEGRRGDPRVKPPFPVNSGAWSKPTIVNNVETYANIPYIVETSPKAYSFLGTRDAPGTKLFCVSGAVKNPGVFELQLGTPLREIIYDHCGGIRNGRALKGIIPGGLSTSILTPDMIDCPMDFANLARHGSMLGSGAVIVLDDTMCIVKIYERAMRFFEHESCGKCTPCREGTGWMRTILRRIEDGMADMEDLATLEDVAHNVAGKTFCPLGEGAAQVLLSAMKRYRGEFEYHVKYKKCEVTDPSLRWGHMSMDELD</sequence>
<evidence type="ECO:0000256" key="7">
    <source>
        <dbReference type="ARBA" id="ARBA00022723"/>
    </source>
</evidence>
<evidence type="ECO:0000313" key="16">
    <source>
        <dbReference type="Proteomes" id="UP000060487"/>
    </source>
</evidence>
<evidence type="ECO:0000313" key="15">
    <source>
        <dbReference type="EMBL" id="KWT92054.1"/>
    </source>
</evidence>
<evidence type="ECO:0000256" key="2">
    <source>
        <dbReference type="ARBA" id="ARBA00001966"/>
    </source>
</evidence>
<comment type="cofactor">
    <cofactor evidence="2 13">
        <name>[4Fe-4S] cluster</name>
        <dbReference type="ChEBI" id="CHEBI:49883"/>
    </cofactor>
</comment>
<proteinExistence type="inferred from homology"/>
<accession>A0ABR5SI83</accession>
<dbReference type="Gene3D" id="3.10.20.600">
    <property type="match status" value="1"/>
</dbReference>
<dbReference type="PROSITE" id="PS00645">
    <property type="entry name" value="COMPLEX1_51K_2"/>
    <property type="match status" value="1"/>
</dbReference>
<dbReference type="Gene3D" id="1.20.1440.230">
    <property type="entry name" value="NADH-ubiquinone oxidoreductase 51kDa subunit, iron-sulphur binding domain"/>
    <property type="match status" value="1"/>
</dbReference>
<evidence type="ECO:0000256" key="4">
    <source>
        <dbReference type="ARBA" id="ARBA00022485"/>
    </source>
</evidence>
<dbReference type="SUPFAM" id="SSF142019">
    <property type="entry name" value="Nqo1 FMN-binding domain-like"/>
    <property type="match status" value="1"/>
</dbReference>
<keyword evidence="6 13" id="KW-0288">FMN</keyword>
<dbReference type="InterPro" id="IPR019554">
    <property type="entry name" value="Soluble_ligand-bd"/>
</dbReference>
<keyword evidence="11 13" id="KW-0520">NAD</keyword>
<keyword evidence="13" id="KW-0874">Quinone</keyword>
<dbReference type="PANTHER" id="PTHR43578:SF3">
    <property type="entry name" value="NADH-QUINONE OXIDOREDUCTASE SUBUNIT F"/>
    <property type="match status" value="1"/>
</dbReference>